<name>A0ABW5YQ59_9FLAO</name>
<evidence type="ECO:0000313" key="5">
    <source>
        <dbReference type="Proteomes" id="UP001597534"/>
    </source>
</evidence>
<dbReference type="Pfam" id="PF02368">
    <property type="entry name" value="Big_2"/>
    <property type="match status" value="1"/>
</dbReference>
<dbReference type="Gene3D" id="2.60.40.1080">
    <property type="match status" value="1"/>
</dbReference>
<feature type="non-terminal residue" evidence="4">
    <location>
        <position position="609"/>
    </location>
</feature>
<dbReference type="InterPro" id="IPR049804">
    <property type="entry name" value="Choice_anch_L"/>
</dbReference>
<dbReference type="InterPro" id="IPR003343">
    <property type="entry name" value="Big_2"/>
</dbReference>
<evidence type="ECO:0000313" key="4">
    <source>
        <dbReference type="EMBL" id="MFD2892569.1"/>
    </source>
</evidence>
<accession>A0ABW5YQ59</accession>
<dbReference type="Proteomes" id="UP001597534">
    <property type="component" value="Unassembled WGS sequence"/>
</dbReference>
<protein>
    <submittedName>
        <fullName evidence="4">Choice-of-anchor L domain-containing protein</fullName>
    </submittedName>
</protein>
<dbReference type="SUPFAM" id="SSF49373">
    <property type="entry name" value="Invasin/intimin cell-adhesion fragments"/>
    <property type="match status" value="1"/>
</dbReference>
<reference evidence="5" key="1">
    <citation type="journal article" date="2019" name="Int. J. Syst. Evol. Microbiol.">
        <title>The Global Catalogue of Microorganisms (GCM) 10K type strain sequencing project: providing services to taxonomists for standard genome sequencing and annotation.</title>
        <authorList>
            <consortium name="The Broad Institute Genomics Platform"/>
            <consortium name="The Broad Institute Genome Sequencing Center for Infectious Disease"/>
            <person name="Wu L."/>
            <person name="Ma J."/>
        </authorList>
    </citation>
    <scope>NUCLEOTIDE SEQUENCE [LARGE SCALE GENOMIC DNA]</scope>
    <source>
        <strain evidence="5">KCTC 22671</strain>
    </source>
</reference>
<keyword evidence="5" id="KW-1185">Reference proteome</keyword>
<dbReference type="Gene3D" id="2.60.40.10">
    <property type="entry name" value="Immunoglobulins"/>
    <property type="match status" value="1"/>
</dbReference>
<comment type="caution">
    <text evidence="4">The sequence shown here is derived from an EMBL/GenBank/DDBJ whole genome shotgun (WGS) entry which is preliminary data.</text>
</comment>
<feature type="domain" description="BIG2" evidence="3">
    <location>
        <begin position="574"/>
        <end position="609"/>
    </location>
</feature>
<keyword evidence="2" id="KW-0732">Signal</keyword>
<feature type="signal peptide" evidence="2">
    <location>
        <begin position="1"/>
        <end position="19"/>
    </location>
</feature>
<organism evidence="4 5">
    <name type="scientific">Flavobacterium chuncheonense</name>
    <dbReference type="NCBI Taxonomy" id="2026653"/>
    <lineage>
        <taxon>Bacteria</taxon>
        <taxon>Pseudomonadati</taxon>
        <taxon>Bacteroidota</taxon>
        <taxon>Flavobacteriia</taxon>
        <taxon>Flavobacteriales</taxon>
        <taxon>Flavobacteriaceae</taxon>
        <taxon>Flavobacterium</taxon>
    </lineage>
</organism>
<sequence>MMKKILHFLFLIVPVIAFSQLMTNQSISPQQLVVNELVGSGVVISNVKFNNNAVAALVPNEQAAKFTNGASTPMGIETGVLLTTGKSLVAEIGTNASGTPPFTQGGSRSSTPTTPYQNDPDLDILVTQTVRNCAVLEFDFVPNSSIVKFEYVFASEEYPEFSCSSFNDVFGFFLSGPGITGPYTNNAKNIALIPGTTLPVSIRNVNPGACSLHPQYYVSNDTFIDPNTGLLNPNTIQYDGMTTTFIAESNVQCGQTYHIKLAIANVSDNALDSGVFLKGGSFGVPEVDLGDDRFFCYNANCVDLIPSFDTPIDPSLGLIYEWFLDGVYQTTTTVPLLNVCQSGIWVVKVFFPGCTNPSTEDTVEVNFGASVPWNPQPDITYCGTTTNPFDLTQYEAAIVAPNDPTLYDFVYTDANGFTIADPTSFVWSGDTMVAVDVSLSGTVCSNFDFLNLIEDCPPPCELDLTSAVGTDNQIICLTDAIVDIVYTAGGEATGVTVTGLPLGLTSVFNPTDFTLTISGIPTEAGTFNYTVTTSGCTADISQQGTIVVTAALNAGTLSGVQAICVGDVTGITSDGDAGGTWSSSNTAIATVDTATGIVTGVSAGTATIT</sequence>
<evidence type="ECO:0000256" key="2">
    <source>
        <dbReference type="SAM" id="SignalP"/>
    </source>
</evidence>
<dbReference type="EMBL" id="JBHUPC010000013">
    <property type="protein sequence ID" value="MFD2892569.1"/>
    <property type="molecule type" value="Genomic_DNA"/>
</dbReference>
<dbReference type="InterPro" id="IPR008964">
    <property type="entry name" value="Invasin/intimin_cell_adhesion"/>
</dbReference>
<dbReference type="NCBIfam" id="NF038133">
    <property type="entry name" value="choice_anch_L"/>
    <property type="match status" value="1"/>
</dbReference>
<feature type="region of interest" description="Disordered" evidence="1">
    <location>
        <begin position="95"/>
        <end position="115"/>
    </location>
</feature>
<gene>
    <name evidence="4" type="ORF">ACFS5J_11160</name>
</gene>
<dbReference type="InterPro" id="IPR013783">
    <property type="entry name" value="Ig-like_fold"/>
</dbReference>
<evidence type="ECO:0000256" key="1">
    <source>
        <dbReference type="SAM" id="MobiDB-lite"/>
    </source>
</evidence>
<dbReference type="RefSeq" id="WP_379812249.1">
    <property type="nucleotide sequence ID" value="NZ_JBHUPC010000013.1"/>
</dbReference>
<feature type="chain" id="PRO_5047384451" evidence="2">
    <location>
        <begin position="20"/>
        <end position="609"/>
    </location>
</feature>
<evidence type="ECO:0000259" key="3">
    <source>
        <dbReference type="Pfam" id="PF02368"/>
    </source>
</evidence>
<proteinExistence type="predicted"/>